<dbReference type="SUPFAM" id="SSF81296">
    <property type="entry name" value="E set domains"/>
    <property type="match status" value="1"/>
</dbReference>
<organism evidence="2">
    <name type="scientific">marine sediment metagenome</name>
    <dbReference type="NCBI Taxonomy" id="412755"/>
    <lineage>
        <taxon>unclassified sequences</taxon>
        <taxon>metagenomes</taxon>
        <taxon>ecological metagenomes</taxon>
    </lineage>
</organism>
<evidence type="ECO:0000259" key="1">
    <source>
        <dbReference type="Pfam" id="PF08770"/>
    </source>
</evidence>
<gene>
    <name evidence="2" type="ORF">LCGC14_0855300</name>
</gene>
<dbReference type="InterPro" id="IPR014756">
    <property type="entry name" value="Ig_E-set"/>
</dbReference>
<comment type="caution">
    <text evidence="2">The sequence shown here is derived from an EMBL/GenBank/DDBJ whole genome shotgun (WGS) entry which is preliminary data.</text>
</comment>
<dbReference type="InterPro" id="IPR030995">
    <property type="entry name" value="SoxZ"/>
</dbReference>
<dbReference type="Gene3D" id="2.60.40.10">
    <property type="entry name" value="Immunoglobulins"/>
    <property type="match status" value="1"/>
</dbReference>
<dbReference type="Pfam" id="PF08770">
    <property type="entry name" value="SoxZ"/>
    <property type="match status" value="1"/>
</dbReference>
<sequence length="105" mass="11706">MAISARDRIRIKLKEGDTTVRVLLAHPMHTGRGKNEQGELIPAQFIQDIRCWRNEIEVLTIKCGTATARNPYFSFQLAGGEAGDKIMIRWVDNLGAKGIAEAELL</sequence>
<feature type="domain" description="Sulphur oxidation protein SoxZ" evidence="1">
    <location>
        <begin position="13"/>
        <end position="101"/>
    </location>
</feature>
<dbReference type="EMBL" id="LAZR01002572">
    <property type="protein sequence ID" value="KKN28334.1"/>
    <property type="molecule type" value="Genomic_DNA"/>
</dbReference>
<evidence type="ECO:0000313" key="2">
    <source>
        <dbReference type="EMBL" id="KKN28334.1"/>
    </source>
</evidence>
<dbReference type="InterPro" id="IPR014880">
    <property type="entry name" value="SoxZ_dom"/>
</dbReference>
<dbReference type="NCBIfam" id="TIGR04490">
    <property type="entry name" value="SoxZ_true"/>
    <property type="match status" value="1"/>
</dbReference>
<accession>A0A0F9PDY2</accession>
<reference evidence="2" key="1">
    <citation type="journal article" date="2015" name="Nature">
        <title>Complex archaea that bridge the gap between prokaryotes and eukaryotes.</title>
        <authorList>
            <person name="Spang A."/>
            <person name="Saw J.H."/>
            <person name="Jorgensen S.L."/>
            <person name="Zaremba-Niedzwiedzka K."/>
            <person name="Martijn J."/>
            <person name="Lind A.E."/>
            <person name="van Eijk R."/>
            <person name="Schleper C."/>
            <person name="Guy L."/>
            <person name="Ettema T.J."/>
        </authorList>
    </citation>
    <scope>NUCLEOTIDE SEQUENCE</scope>
</reference>
<name>A0A0F9PDY2_9ZZZZ</name>
<protein>
    <recommendedName>
        <fullName evidence="1">Sulphur oxidation protein SoxZ domain-containing protein</fullName>
    </recommendedName>
</protein>
<proteinExistence type="predicted"/>
<dbReference type="AlphaFoldDB" id="A0A0F9PDY2"/>
<dbReference type="InterPro" id="IPR013783">
    <property type="entry name" value="Ig-like_fold"/>
</dbReference>